<evidence type="ECO:0000313" key="3">
    <source>
        <dbReference type="Proteomes" id="UP000518300"/>
    </source>
</evidence>
<dbReference type="Proteomes" id="UP000518300">
    <property type="component" value="Unassembled WGS sequence"/>
</dbReference>
<evidence type="ECO:0000313" key="2">
    <source>
        <dbReference type="EMBL" id="NMO19548.1"/>
    </source>
</evidence>
<name>A0A848LNX1_9BACT</name>
<dbReference type="RefSeq" id="WP_169348793.1">
    <property type="nucleotide sequence ID" value="NZ_JABBJJ010000191.1"/>
</dbReference>
<feature type="region of interest" description="Disordered" evidence="1">
    <location>
        <begin position="513"/>
        <end position="542"/>
    </location>
</feature>
<comment type="caution">
    <text evidence="2">The sequence shown here is derived from an EMBL/GenBank/DDBJ whole genome shotgun (WGS) entry which is preliminary data.</text>
</comment>
<organism evidence="2 3">
    <name type="scientific">Pyxidicoccus fallax</name>
    <dbReference type="NCBI Taxonomy" id="394095"/>
    <lineage>
        <taxon>Bacteria</taxon>
        <taxon>Pseudomonadati</taxon>
        <taxon>Myxococcota</taxon>
        <taxon>Myxococcia</taxon>
        <taxon>Myxococcales</taxon>
        <taxon>Cystobacterineae</taxon>
        <taxon>Myxococcaceae</taxon>
        <taxon>Pyxidicoccus</taxon>
    </lineage>
</organism>
<evidence type="ECO:0000256" key="1">
    <source>
        <dbReference type="SAM" id="MobiDB-lite"/>
    </source>
</evidence>
<gene>
    <name evidence="2" type="ORF">HG543_32430</name>
</gene>
<dbReference type="AlphaFoldDB" id="A0A848LNX1"/>
<dbReference type="EMBL" id="JABBJJ010000191">
    <property type="protein sequence ID" value="NMO19548.1"/>
    <property type="molecule type" value="Genomic_DNA"/>
</dbReference>
<sequence>MRHGTTTIITAIRPGALAGLEARLAEAAEPRAGLFTGVPGLHFARWAIIDLTPPEQTGGPRDPRLILGADFTVPDATASAVQLDRRFLQGLISWLRGLRAQGIRAASLFDDIYRACRGYPEEGLEDPDAVEAYLLSHRAETTARHVDFAYRFAAPEELREAVNVLRAVDRHLDARARLLSETPWRGGRGELPHLHRELRDVALAESATVFDPDWTRRLEAARREAAVATVGYFFYRAFWSWPRVMALKLWLRLSGPKHSLEAGGPLAPELAAARSPSPPRDTLVQNPMVHVARITGGPAAVRLAKAALPSVNLRLRRYLVGLNHIQTIHCARWLLHSDGDDGPHHIIFFSNYDDSWEAYIDAFVDYPDVRAFLELIWSQTDGFPPRVRSLAQAKKRWRRPGTQLPVEPFKAWLRAHEVPTRVWYSAALDGGPPQRHSVLLLHNALRLRELLARERIDRPLRDWAARRAFAAFLSRGACAPGRALPRLPALITHSLSALSAAVRGWLEAARRKHHVPDRAGTPPELAPGTLPPPGALASAGAGRHPGFVAARL</sequence>
<protein>
    <submittedName>
        <fullName evidence="2">Uncharacterized protein</fullName>
    </submittedName>
</protein>
<proteinExistence type="predicted"/>
<accession>A0A848LNX1</accession>
<keyword evidence="3" id="KW-1185">Reference proteome</keyword>
<reference evidence="2 3" key="1">
    <citation type="submission" date="2020-04" db="EMBL/GenBank/DDBJ databases">
        <title>Draft genome of Pyxidicoccus fallax type strain.</title>
        <authorList>
            <person name="Whitworth D.E."/>
        </authorList>
    </citation>
    <scope>NUCLEOTIDE SEQUENCE [LARGE SCALE GENOMIC DNA]</scope>
    <source>
        <strain evidence="2 3">DSM 14698</strain>
    </source>
</reference>